<comment type="caution">
    <text evidence="3">The sequence shown here is derived from an EMBL/GenBank/DDBJ whole genome shotgun (WGS) entry which is preliminary data.</text>
</comment>
<dbReference type="InterPro" id="IPR018744">
    <property type="entry name" value="DUF2293"/>
</dbReference>
<dbReference type="RefSeq" id="XP_064730182.1">
    <property type="nucleotide sequence ID" value="XM_064874460.1"/>
</dbReference>
<dbReference type="PANTHER" id="PTHR38113">
    <property type="match status" value="1"/>
</dbReference>
<proteinExistence type="predicted"/>
<accession>A0ABR0RNB1</accession>
<dbReference type="Pfam" id="PF10056">
    <property type="entry name" value="DUF2293"/>
    <property type="match status" value="1"/>
</dbReference>
<evidence type="ECO:0000256" key="1">
    <source>
        <dbReference type="SAM" id="MobiDB-lite"/>
    </source>
</evidence>
<dbReference type="GeneID" id="89999494"/>
<sequence>MPSPPPTHEPILTVSRSGKVTLPNEYALVRKGNVYITKNCRKLTQEAGQTVYTIQSATKTSIGIAVPTSIYAQVQKLNDETSADRAAAVAKKDATVKDAFEVELLRLFPKTPIANVDLIVRHTLKKRSGRVGRTTKLDLDKVVILAVRAHIRHKLTEYDALLRSGVDREQARKDVQRTIDDVAREWRGVKKVVTKPQNKVVLKAKEVAKTKPKKMIPKVITTKVEKKQVLKKTKPSTINKAKRGQGVELASRAEEAAFKLAGTMLQGPRTTSATSATQPPRRRSLRIEELQSAQASEDIWDIDDLMDLD</sequence>
<dbReference type="Proteomes" id="UP001334248">
    <property type="component" value="Unassembled WGS sequence"/>
</dbReference>
<evidence type="ECO:0000313" key="3">
    <source>
        <dbReference type="EMBL" id="KAK5942092.1"/>
    </source>
</evidence>
<feature type="domain" description="DUF2293" evidence="2">
    <location>
        <begin position="104"/>
        <end position="187"/>
    </location>
</feature>
<reference evidence="3 4" key="1">
    <citation type="journal article" date="2023" name="Res Sq">
        <title>Genomic and morphological characterization of Knufia obscura isolated from the Mars 2020 spacecraft assembly facility.</title>
        <authorList>
            <person name="Chander A.M."/>
            <person name="Teixeira M.M."/>
            <person name="Singh N.K."/>
            <person name="Williams M.P."/>
            <person name="Parker C.W."/>
            <person name="Leo P."/>
            <person name="Stajich J.E."/>
            <person name="Torok T."/>
            <person name="Tighe S."/>
            <person name="Mason C.E."/>
            <person name="Venkateswaran K."/>
        </authorList>
    </citation>
    <scope>NUCLEOTIDE SEQUENCE [LARGE SCALE GENOMIC DNA]</scope>
    <source>
        <strain evidence="3 4">CCFEE 5817</strain>
    </source>
</reference>
<feature type="region of interest" description="Disordered" evidence="1">
    <location>
        <begin position="264"/>
        <end position="284"/>
    </location>
</feature>
<protein>
    <recommendedName>
        <fullName evidence="2">DUF2293 domain-containing protein</fullName>
    </recommendedName>
</protein>
<dbReference type="PANTHER" id="PTHR38113:SF2">
    <property type="entry name" value="DUF2293 DOMAIN-CONTAINING PROTEIN"/>
    <property type="match status" value="1"/>
</dbReference>
<name>A0ABR0RNB1_9EURO</name>
<keyword evidence="4" id="KW-1185">Reference proteome</keyword>
<evidence type="ECO:0000259" key="2">
    <source>
        <dbReference type="Pfam" id="PF10056"/>
    </source>
</evidence>
<evidence type="ECO:0000313" key="4">
    <source>
        <dbReference type="Proteomes" id="UP001334248"/>
    </source>
</evidence>
<organism evidence="3 4">
    <name type="scientific">Knufia obscura</name>
    <dbReference type="NCBI Taxonomy" id="1635080"/>
    <lineage>
        <taxon>Eukaryota</taxon>
        <taxon>Fungi</taxon>
        <taxon>Dikarya</taxon>
        <taxon>Ascomycota</taxon>
        <taxon>Pezizomycotina</taxon>
        <taxon>Eurotiomycetes</taxon>
        <taxon>Chaetothyriomycetidae</taxon>
        <taxon>Chaetothyriales</taxon>
        <taxon>Trichomeriaceae</taxon>
        <taxon>Knufia</taxon>
    </lineage>
</organism>
<dbReference type="EMBL" id="JAVHJV010000006">
    <property type="protein sequence ID" value="KAK5942092.1"/>
    <property type="molecule type" value="Genomic_DNA"/>
</dbReference>
<feature type="compositionally biased region" description="Polar residues" evidence="1">
    <location>
        <begin position="268"/>
        <end position="278"/>
    </location>
</feature>
<gene>
    <name evidence="3" type="ORF">PMZ80_006045</name>
</gene>